<dbReference type="PANTHER" id="PTHR13384:SF19">
    <property type="entry name" value="G PATCH DOMAIN-CONTAINING PROTEIN 1"/>
    <property type="match status" value="1"/>
</dbReference>
<evidence type="ECO:0000256" key="1">
    <source>
        <dbReference type="ARBA" id="ARBA00008600"/>
    </source>
</evidence>
<dbReference type="InterPro" id="IPR000467">
    <property type="entry name" value="G_patch_dom"/>
</dbReference>
<dbReference type="EMBL" id="GEDC01007546">
    <property type="protein sequence ID" value="JAS29752.1"/>
    <property type="molecule type" value="Transcribed_RNA"/>
</dbReference>
<dbReference type="InterPro" id="IPR011666">
    <property type="entry name" value="DUF1604"/>
</dbReference>
<feature type="region of interest" description="Disordered" evidence="2">
    <location>
        <begin position="587"/>
        <end position="616"/>
    </location>
</feature>
<name>A0A1B6DVQ7_9HEMI</name>
<proteinExistence type="inferred from homology"/>
<feature type="compositionally biased region" description="Polar residues" evidence="2">
    <location>
        <begin position="599"/>
        <end position="608"/>
    </location>
</feature>
<accession>A0A1B6DVQ7</accession>
<dbReference type="GO" id="GO:0006397">
    <property type="term" value="P:mRNA processing"/>
    <property type="evidence" value="ECO:0007669"/>
    <property type="project" value="InterPro"/>
</dbReference>
<dbReference type="PROSITE" id="PS50174">
    <property type="entry name" value="G_PATCH"/>
    <property type="match status" value="1"/>
</dbReference>
<feature type="region of interest" description="Disordered" evidence="2">
    <location>
        <begin position="780"/>
        <end position="884"/>
    </location>
</feature>
<sequence length="884" mass="99815">MSDSEDEEFVKYGTPLDPIEEDSVVRKRPISLEDQVVKDKYGRRRFHGAFTGGYSAGFFNSVGSLEGWTPSQFKSSRTAKADSYVQNAQDFMDEEDMDEFGIAPKVLRATEKYDSAINNNNRKKLIGSSSRGPIPGEPVLKNLLEPVRETVGILLLMKMGWKPGQGVGPRMSKNEKKKMQKIYGCSLPSDKENDSHEEDEDDCVPENVTFAPDDHEIHIMQPKDNVFGLGYTGLNRASVLSSHVNLFEPSSLVMTDKKKKVSIRGQAFGVGAFEEEDEDIYAKDDMNRYDFALDTPAMLAEKRKKEKHSKLLAKSSSDAGILEGFIASTSTIKRNIYPPPALPKDFIPRHVTRTSRFEPKTIQKDVNNSVWNEQQLTAIDRTAIVNETPKVHEEVPAKRTEIDSIEKTITEFKPFKTDPEKQERYEKYLTLVKQGKEDLLSNLQPLSMTQWEIQREKTEFEYASKLFRPLSNAMSDRFTTAQKSDDDLTPMPTKSRSLLGNNLEMTEAAKMNRYGLLTRAIEDWQPQNILCKRFNVPVPNSGSTMNTSTKKSRPKFSVFNFLDAAPHNVNKGSAVNSIETEEPKTLLESPKMSHISAADESQPSSPKTTPDLFEEPPNKVDLFKAIFLSSSDESDLENEESKKEPIGGVVRPVNVLRNTSPPRGIFANIDLISLSESKKSTNIDVSNLGEARTDSANLQSTPSNPTKKNEGEMSCSNPSESIPIDGSVFGVKLPPNFTNTGYKPFFLGTNNDDEWTSEDEAQSKKSSELQKFCLDISNLDEETKSKKRHKHKRFSNHYDDKSTKSKESKSKKRRKYSKSNNSDNESSEDEDKHIKNRSSDSDSYESTSDDEPAPEKRPKHKKKDKKKKEKKSKHKKNKHKKKSK</sequence>
<dbReference type="GO" id="GO:0005634">
    <property type="term" value="C:nucleus"/>
    <property type="evidence" value="ECO:0007669"/>
    <property type="project" value="TreeGrafter"/>
</dbReference>
<evidence type="ECO:0000313" key="4">
    <source>
        <dbReference type="EMBL" id="JAS29752.1"/>
    </source>
</evidence>
<dbReference type="Pfam" id="PF01585">
    <property type="entry name" value="G-patch"/>
    <property type="match status" value="1"/>
</dbReference>
<dbReference type="GO" id="GO:0003723">
    <property type="term" value="F:RNA binding"/>
    <property type="evidence" value="ECO:0007669"/>
    <property type="project" value="TreeGrafter"/>
</dbReference>
<feature type="compositionally biased region" description="Polar residues" evidence="2">
    <location>
        <begin position="694"/>
        <end position="706"/>
    </location>
</feature>
<dbReference type="Pfam" id="PF07713">
    <property type="entry name" value="DUF1604"/>
    <property type="match status" value="1"/>
</dbReference>
<evidence type="ECO:0000259" key="3">
    <source>
        <dbReference type="PROSITE" id="PS50174"/>
    </source>
</evidence>
<feature type="region of interest" description="Disordered" evidence="2">
    <location>
        <begin position="687"/>
        <end position="720"/>
    </location>
</feature>
<feature type="compositionally biased region" description="Basic residues" evidence="2">
    <location>
        <begin position="857"/>
        <end position="884"/>
    </location>
</feature>
<feature type="compositionally biased region" description="Basic and acidic residues" evidence="2">
    <location>
        <begin position="830"/>
        <end position="840"/>
    </location>
</feature>
<dbReference type="Pfam" id="PF26093">
    <property type="entry name" value="HTH_TGH"/>
    <property type="match status" value="1"/>
</dbReference>
<protein>
    <recommendedName>
        <fullName evidence="3">G-patch domain-containing protein</fullName>
    </recommendedName>
</protein>
<reference evidence="4" key="1">
    <citation type="submission" date="2015-12" db="EMBL/GenBank/DDBJ databases">
        <title>De novo transcriptome assembly of four potential Pierce s Disease insect vectors from Arizona vineyards.</title>
        <authorList>
            <person name="Tassone E.E."/>
        </authorList>
    </citation>
    <scope>NUCLEOTIDE SEQUENCE</scope>
</reference>
<evidence type="ECO:0000256" key="2">
    <source>
        <dbReference type="SAM" id="MobiDB-lite"/>
    </source>
</evidence>
<comment type="similarity">
    <text evidence="1">Belongs to the GPATCH1 family.</text>
</comment>
<dbReference type="PANTHER" id="PTHR13384">
    <property type="entry name" value="G PATCH DOMAIN-CONTAINING PROTEIN 1"/>
    <property type="match status" value="1"/>
</dbReference>
<organism evidence="4">
    <name type="scientific">Clastoptera arizonana</name>
    <name type="common">Arizona spittle bug</name>
    <dbReference type="NCBI Taxonomy" id="38151"/>
    <lineage>
        <taxon>Eukaryota</taxon>
        <taxon>Metazoa</taxon>
        <taxon>Ecdysozoa</taxon>
        <taxon>Arthropoda</taxon>
        <taxon>Hexapoda</taxon>
        <taxon>Insecta</taxon>
        <taxon>Pterygota</taxon>
        <taxon>Neoptera</taxon>
        <taxon>Paraneoptera</taxon>
        <taxon>Hemiptera</taxon>
        <taxon>Auchenorrhyncha</taxon>
        <taxon>Cercopoidea</taxon>
        <taxon>Clastopteridae</taxon>
        <taxon>Clastoptera</taxon>
    </lineage>
</organism>
<feature type="compositionally biased region" description="Basic and acidic residues" evidence="2">
    <location>
        <begin position="796"/>
        <end position="808"/>
    </location>
</feature>
<feature type="compositionally biased region" description="Basic residues" evidence="2">
    <location>
        <begin position="785"/>
        <end position="795"/>
    </location>
</feature>
<gene>
    <name evidence="4" type="ORF">g.18217</name>
</gene>
<dbReference type="AlphaFoldDB" id="A0A1B6DVQ7"/>
<feature type="domain" description="G-patch" evidence="3">
    <location>
        <begin position="148"/>
        <end position="168"/>
    </location>
</feature>